<evidence type="ECO:0000313" key="3">
    <source>
        <dbReference type="Proteomes" id="UP001293718"/>
    </source>
</evidence>
<reference evidence="2 3" key="1">
    <citation type="submission" date="2023-11" db="EMBL/GenBank/DDBJ databases">
        <title>Draft genome of Azohydromonas lata strain H1 (DSM1123), a polyhydroxyalkanoate producer.</title>
        <authorList>
            <person name="Traversa D."/>
            <person name="D'Addabbo P."/>
            <person name="Pazzani C."/>
            <person name="Manzari C."/>
            <person name="Chiara M."/>
            <person name="Scrascia M."/>
        </authorList>
    </citation>
    <scope>NUCLEOTIDE SEQUENCE [LARGE SCALE GENOMIC DNA]</scope>
    <source>
        <strain evidence="2 3">H1</strain>
    </source>
</reference>
<evidence type="ECO:0000256" key="1">
    <source>
        <dbReference type="SAM" id="MobiDB-lite"/>
    </source>
</evidence>
<dbReference type="RefSeq" id="WP_066337254.1">
    <property type="nucleotide sequence ID" value="NZ_JAXOJX010000052.1"/>
</dbReference>
<proteinExistence type="predicted"/>
<comment type="caution">
    <text evidence="2">The sequence shown here is derived from an EMBL/GenBank/DDBJ whole genome shotgun (WGS) entry which is preliminary data.</text>
</comment>
<accession>A0ABU5ILV4</accession>
<sequence length="103" mass="10659">MCNLAEPLQWAGEPGRPAADAPAVGPLPAQASRHPLPQLSAHEARCLLQRIAALREQAQLAVLGADAARDAVPACALQGICQALHEAEAAIAHAQELAARALH</sequence>
<protein>
    <submittedName>
        <fullName evidence="2">Uncharacterized protein</fullName>
    </submittedName>
</protein>
<feature type="region of interest" description="Disordered" evidence="1">
    <location>
        <begin position="1"/>
        <end position="33"/>
    </location>
</feature>
<name>A0ABU5ILV4_9BURK</name>
<dbReference type="EMBL" id="JAXOJX010000052">
    <property type="protein sequence ID" value="MDZ5459885.1"/>
    <property type="molecule type" value="Genomic_DNA"/>
</dbReference>
<organism evidence="2 3">
    <name type="scientific">Azohydromonas lata</name>
    <dbReference type="NCBI Taxonomy" id="45677"/>
    <lineage>
        <taxon>Bacteria</taxon>
        <taxon>Pseudomonadati</taxon>
        <taxon>Pseudomonadota</taxon>
        <taxon>Betaproteobacteria</taxon>
        <taxon>Burkholderiales</taxon>
        <taxon>Sphaerotilaceae</taxon>
        <taxon>Azohydromonas</taxon>
    </lineage>
</organism>
<keyword evidence="3" id="KW-1185">Reference proteome</keyword>
<gene>
    <name evidence="2" type="ORF">SM757_25205</name>
</gene>
<evidence type="ECO:0000313" key="2">
    <source>
        <dbReference type="EMBL" id="MDZ5459885.1"/>
    </source>
</evidence>
<dbReference type="Proteomes" id="UP001293718">
    <property type="component" value="Unassembled WGS sequence"/>
</dbReference>